<feature type="signal peptide" evidence="1">
    <location>
        <begin position="1"/>
        <end position="18"/>
    </location>
</feature>
<protein>
    <recommendedName>
        <fullName evidence="4">SGNH hydrolase-type esterase domain-containing protein</fullName>
    </recommendedName>
</protein>
<dbReference type="OrthoDB" id="1896086at2759"/>
<name>A0A507B8D1_9PEZI</name>
<dbReference type="Gene3D" id="3.40.50.1110">
    <property type="entry name" value="SGNH hydrolase"/>
    <property type="match status" value="1"/>
</dbReference>
<keyword evidence="3" id="KW-1185">Reference proteome</keyword>
<dbReference type="GO" id="GO:0016788">
    <property type="term" value="F:hydrolase activity, acting on ester bonds"/>
    <property type="evidence" value="ECO:0007669"/>
    <property type="project" value="InterPro"/>
</dbReference>
<feature type="chain" id="PRO_5021289871" description="SGNH hydrolase-type esterase domain-containing protein" evidence="1">
    <location>
        <begin position="19"/>
        <end position="724"/>
    </location>
</feature>
<dbReference type="Proteomes" id="UP000319257">
    <property type="component" value="Unassembled WGS sequence"/>
</dbReference>
<dbReference type="InParanoid" id="A0A507B8D1"/>
<dbReference type="PANTHER" id="PTHR37981">
    <property type="entry name" value="LIPASE 2"/>
    <property type="match status" value="1"/>
</dbReference>
<dbReference type="GeneID" id="41969886"/>
<evidence type="ECO:0000313" key="3">
    <source>
        <dbReference type="Proteomes" id="UP000319257"/>
    </source>
</evidence>
<dbReference type="GO" id="GO:0006629">
    <property type="term" value="P:lipid metabolic process"/>
    <property type="evidence" value="ECO:0007669"/>
    <property type="project" value="TreeGrafter"/>
</dbReference>
<keyword evidence="1" id="KW-0732">Signal</keyword>
<sequence length="724" mass="80205">MHHLYTLLLLALFGRVLSVPAGTSQVHSVPVLVSPIDVIAPLEERQQSNDDVDDEEDDTPLSFITKLAAIGDSYSAGIGAGDRLGDIGVNNDLRLGDASKRTFQFKSCSGAVAQDVLDKQIPAISSGQQVILLSEHKLTFTTGGNDAELSNILNQCIYQWAVLNSFQVGVAKIAALDKKFEWAAGYDWDSLGRGCTGQLSRSADIIASDDFSKKIDNVIDAAKKKLADEISGMIYFTGYAKFFDEDYTSDCDKVSWSTWLYKAENVFQPEAKLGSLQRRAMNDLVNKANDQLKAAVKRAGDKVQFVDYDAFVGKWGGRYCEPGVDEATKESNTRAQLMFYELNSLDPAGTNPWKRSTNGELQGTFLGDLDIYAQITQLMDPQVQFKEPAVDTNNPPGATFLEMDNGTKSALLDIEIPNLLPDGYGRVFHPQILLHRIISNMVIWQMLNVLQKKNGAQGFPQTLSIDSCPLVIRPDEPLTNYGKCETPLENFEKNTFDEIANTFCDDHSDISKSAKAQYGQDDNDAPELQKWNVYMEWDPNDKTDKCAHSCKTIFKSGFGTPTECRYDSHTMAHKGSFKVDDCGTASFELKGKGPKATEEKIFDTVCAGRDDFGKHDDLHENFVDFVANAMCDTFSKKTIKKDDSSTYPFWETTEYFGNHMSYSMRAVWKDGCVLPNDKTEVSAQNPLPKGAPGADIEGNFCDVRAPGVEACNSLIKVYDYRDIA</sequence>
<gene>
    <name evidence="2" type="ORF">E0L32_002439</name>
</gene>
<organism evidence="2 3">
    <name type="scientific">Thyridium curvatum</name>
    <dbReference type="NCBI Taxonomy" id="1093900"/>
    <lineage>
        <taxon>Eukaryota</taxon>
        <taxon>Fungi</taxon>
        <taxon>Dikarya</taxon>
        <taxon>Ascomycota</taxon>
        <taxon>Pezizomycotina</taxon>
        <taxon>Sordariomycetes</taxon>
        <taxon>Sordariomycetidae</taxon>
        <taxon>Thyridiales</taxon>
        <taxon>Thyridiaceae</taxon>
        <taxon>Thyridium</taxon>
    </lineage>
</organism>
<evidence type="ECO:0000313" key="2">
    <source>
        <dbReference type="EMBL" id="TPX18582.1"/>
    </source>
</evidence>
<dbReference type="EMBL" id="SKBQ01000010">
    <property type="protein sequence ID" value="TPX18582.1"/>
    <property type="molecule type" value="Genomic_DNA"/>
</dbReference>
<accession>A0A507B8D1</accession>
<comment type="caution">
    <text evidence="2">The sequence shown here is derived from an EMBL/GenBank/DDBJ whole genome shotgun (WGS) entry which is preliminary data.</text>
</comment>
<reference evidence="2 3" key="1">
    <citation type="submission" date="2019-06" db="EMBL/GenBank/DDBJ databases">
        <title>Draft genome sequence of the filamentous fungus Phialemoniopsis curvata isolated from diesel fuel.</title>
        <authorList>
            <person name="Varaljay V.A."/>
            <person name="Lyon W.J."/>
            <person name="Crouch A.L."/>
            <person name="Drake C.E."/>
            <person name="Hollomon J.M."/>
            <person name="Nadeau L.J."/>
            <person name="Nunn H.S."/>
            <person name="Stevenson B.S."/>
            <person name="Bojanowski C.L."/>
            <person name="Crookes-Goodson W.J."/>
        </authorList>
    </citation>
    <scope>NUCLEOTIDE SEQUENCE [LARGE SCALE GENOMIC DNA]</scope>
    <source>
        <strain evidence="2 3">D216</strain>
    </source>
</reference>
<evidence type="ECO:0000256" key="1">
    <source>
        <dbReference type="SAM" id="SignalP"/>
    </source>
</evidence>
<dbReference type="RefSeq" id="XP_031000293.1">
    <property type="nucleotide sequence ID" value="XM_031136628.1"/>
</dbReference>
<dbReference type="InterPro" id="IPR037460">
    <property type="entry name" value="SEST-like"/>
</dbReference>
<proteinExistence type="predicted"/>
<dbReference type="SUPFAM" id="SSF52266">
    <property type="entry name" value="SGNH hydrolase"/>
    <property type="match status" value="1"/>
</dbReference>
<dbReference type="AlphaFoldDB" id="A0A507B8D1"/>
<dbReference type="InterPro" id="IPR036514">
    <property type="entry name" value="SGNH_hydro_sf"/>
</dbReference>
<evidence type="ECO:0008006" key="4">
    <source>
        <dbReference type="Google" id="ProtNLM"/>
    </source>
</evidence>
<dbReference type="PANTHER" id="PTHR37981:SF1">
    <property type="entry name" value="SGNH HYDROLASE-TYPE ESTERASE DOMAIN-CONTAINING PROTEIN"/>
    <property type="match status" value="1"/>
</dbReference>